<evidence type="ECO:0000313" key="2">
    <source>
        <dbReference type="Proteomes" id="UP000003835"/>
    </source>
</evidence>
<dbReference type="Proteomes" id="UP000003835">
    <property type="component" value="Unassembled WGS sequence"/>
</dbReference>
<organism evidence="1 2">
    <name type="scientific">Coleofasciculus chthonoplastes PCC 7420</name>
    <dbReference type="NCBI Taxonomy" id="118168"/>
    <lineage>
        <taxon>Bacteria</taxon>
        <taxon>Bacillati</taxon>
        <taxon>Cyanobacteriota</taxon>
        <taxon>Cyanophyceae</taxon>
        <taxon>Coleofasciculales</taxon>
        <taxon>Coleofasciculaceae</taxon>
        <taxon>Coleofasciculus</taxon>
    </lineage>
</organism>
<keyword evidence="2" id="KW-1185">Reference proteome</keyword>
<dbReference type="EMBL" id="DS989842">
    <property type="protein sequence ID" value="EDX78024.1"/>
    <property type="molecule type" value="Genomic_DNA"/>
</dbReference>
<sequence>MGLKAPNPLKRVQRVILYNTKFEERYPGYNPVRAGGLWQV</sequence>
<proteinExistence type="predicted"/>
<dbReference type="AlphaFoldDB" id="B4VJC6"/>
<gene>
    <name evidence="1" type="ORF">MC7420_7762</name>
</gene>
<accession>B4VJC6</accession>
<reference evidence="1 2" key="1">
    <citation type="submission" date="2008-07" db="EMBL/GenBank/DDBJ databases">
        <authorList>
            <person name="Tandeau de Marsac N."/>
            <person name="Ferriera S."/>
            <person name="Johnson J."/>
            <person name="Kravitz S."/>
            <person name="Beeson K."/>
            <person name="Sutton G."/>
            <person name="Rogers Y.-H."/>
            <person name="Friedman R."/>
            <person name="Frazier M."/>
            <person name="Venter J.C."/>
        </authorList>
    </citation>
    <scope>NUCLEOTIDE SEQUENCE [LARGE SCALE GENOMIC DNA]</scope>
    <source>
        <strain evidence="1 2">PCC 7420</strain>
    </source>
</reference>
<evidence type="ECO:0000313" key="1">
    <source>
        <dbReference type="EMBL" id="EDX78024.1"/>
    </source>
</evidence>
<name>B4VJC6_9CYAN</name>
<dbReference type="HOGENOM" id="CLU_3287908_0_0_3"/>
<protein>
    <submittedName>
        <fullName evidence="1">Uncharacterized protein</fullName>
    </submittedName>
</protein>